<dbReference type="InterPro" id="IPR003339">
    <property type="entry name" value="ABC/ECF_trnsptr_transmembrane"/>
</dbReference>
<keyword evidence="7 9" id="KW-1133">Transmembrane helix</keyword>
<evidence type="ECO:0000256" key="4">
    <source>
        <dbReference type="ARBA" id="ARBA00022448"/>
    </source>
</evidence>
<evidence type="ECO:0000256" key="1">
    <source>
        <dbReference type="ARBA" id="ARBA00004651"/>
    </source>
</evidence>
<keyword evidence="5 9" id="KW-1003">Cell membrane</keyword>
<proteinExistence type="inferred from homology"/>
<gene>
    <name evidence="10" type="primary">ecfT_2</name>
    <name evidence="9" type="synonym">ecfT</name>
    <name evidence="10" type="ORF">LMG032447_01417</name>
</gene>
<evidence type="ECO:0000313" key="10">
    <source>
        <dbReference type="EMBL" id="CAH1857000.1"/>
    </source>
</evidence>
<reference evidence="10" key="1">
    <citation type="submission" date="2022-03" db="EMBL/GenBank/DDBJ databases">
        <authorList>
            <person name="Hettiarachchi G."/>
        </authorList>
    </citation>
    <scope>NUCLEOTIDE SEQUENCE</scope>
    <source>
        <strain evidence="10">LMG 32447</strain>
    </source>
</reference>
<protein>
    <recommendedName>
        <fullName evidence="3 9">Energy-coupling factor transporter transmembrane protein EcfT</fullName>
        <shortName evidence="9">ECF transporter T component EcfT</shortName>
    </recommendedName>
</protein>
<feature type="transmembrane region" description="Helical" evidence="9">
    <location>
        <begin position="25"/>
        <end position="58"/>
    </location>
</feature>
<keyword evidence="8 9" id="KW-0472">Membrane</keyword>
<evidence type="ECO:0000313" key="11">
    <source>
        <dbReference type="Proteomes" id="UP000838102"/>
    </source>
</evidence>
<evidence type="ECO:0000256" key="7">
    <source>
        <dbReference type="ARBA" id="ARBA00022989"/>
    </source>
</evidence>
<sequence length="267" mass="30264">MNSIVIGRYIPGNSWIHRLDPRTKIILTFVYIMILLFANSWGTYLVATIFLAGVIYLTKQPLNLYWQGIKPILWLILFTVILQIFFTDGQPVLWQWRFIKVTLPGLINAIYVVIRFVLIILMSTIMTLTTPPTSIASALESLLGPLKKLKVPVAELALMLSIALRFVPLLMDETQKIMNAQKSRGMSFSTGGPIKRAKAVVPLLVPLFVGALQRALDLANAMEVRGFKDADHRTRYRILAYHRADYISGLMMVLFIIVFSLINLKGW</sequence>
<feature type="transmembrane region" description="Helical" evidence="9">
    <location>
        <begin position="244"/>
        <end position="264"/>
    </location>
</feature>
<evidence type="ECO:0000256" key="5">
    <source>
        <dbReference type="ARBA" id="ARBA00022475"/>
    </source>
</evidence>
<dbReference type="EMBL" id="CAKOEU010000008">
    <property type="protein sequence ID" value="CAH1857000.1"/>
    <property type="molecule type" value="Genomic_DNA"/>
</dbReference>
<dbReference type="Pfam" id="PF02361">
    <property type="entry name" value="CbiQ"/>
    <property type="match status" value="1"/>
</dbReference>
<organism evidence="10 11">
    <name type="scientific">Convivina praedatoris</name>
    <dbReference type="NCBI Taxonomy" id="2880963"/>
    <lineage>
        <taxon>Bacteria</taxon>
        <taxon>Bacillati</taxon>
        <taxon>Bacillota</taxon>
        <taxon>Bacilli</taxon>
        <taxon>Lactobacillales</taxon>
        <taxon>Lactobacillaceae</taxon>
        <taxon>Convivina</taxon>
    </lineage>
</organism>
<evidence type="ECO:0000256" key="2">
    <source>
        <dbReference type="ARBA" id="ARBA00005660"/>
    </source>
</evidence>
<feature type="transmembrane region" description="Helical" evidence="9">
    <location>
        <begin position="64"/>
        <end position="86"/>
    </location>
</feature>
<evidence type="ECO:0000256" key="8">
    <source>
        <dbReference type="ARBA" id="ARBA00023136"/>
    </source>
</evidence>
<dbReference type="HAMAP" id="MF_01461">
    <property type="entry name" value="EcfT"/>
    <property type="match status" value="1"/>
</dbReference>
<evidence type="ECO:0000256" key="6">
    <source>
        <dbReference type="ARBA" id="ARBA00022692"/>
    </source>
</evidence>
<dbReference type="InterPro" id="IPR024919">
    <property type="entry name" value="EcfT"/>
</dbReference>
<dbReference type="CDD" id="cd16914">
    <property type="entry name" value="EcfT"/>
    <property type="match status" value="1"/>
</dbReference>
<name>A0ABN8HFN1_9LACO</name>
<dbReference type="PANTHER" id="PTHR33514">
    <property type="entry name" value="PROTEIN ABCI12, CHLOROPLASTIC"/>
    <property type="match status" value="1"/>
</dbReference>
<dbReference type="PANTHER" id="PTHR33514:SF13">
    <property type="entry name" value="PROTEIN ABCI12, CHLOROPLASTIC"/>
    <property type="match status" value="1"/>
</dbReference>
<keyword evidence="4 9" id="KW-0813">Transport</keyword>
<evidence type="ECO:0000256" key="3">
    <source>
        <dbReference type="ARBA" id="ARBA00014042"/>
    </source>
</evidence>
<dbReference type="Proteomes" id="UP000838102">
    <property type="component" value="Unassembled WGS sequence"/>
</dbReference>
<evidence type="ECO:0000256" key="9">
    <source>
        <dbReference type="HAMAP-Rule" id="MF_01461"/>
    </source>
</evidence>
<accession>A0ABN8HFN1</accession>
<comment type="similarity">
    <text evidence="2 9">Belongs to the energy-coupling factor EcfT family.</text>
</comment>
<keyword evidence="6 9" id="KW-0812">Transmembrane</keyword>
<feature type="transmembrane region" description="Helical" evidence="9">
    <location>
        <begin position="149"/>
        <end position="171"/>
    </location>
</feature>
<keyword evidence="11" id="KW-1185">Reference proteome</keyword>
<comment type="function">
    <text evidence="9">Transmembrane (T) component of an energy-coupling factor (ECF) ABC-transporter complex. Unlike classic ABC transporters this ECF transporter provides the energy necessary to transport a number of different substrates.</text>
</comment>
<comment type="subcellular location">
    <subcellularLocation>
        <location evidence="1 9">Cell membrane</location>
        <topology evidence="1 9">Multi-pass membrane protein</topology>
    </subcellularLocation>
</comment>
<comment type="caution">
    <text evidence="10">The sequence shown here is derived from an EMBL/GenBank/DDBJ whole genome shotgun (WGS) entry which is preliminary data.</text>
</comment>
<comment type="subunit">
    <text evidence="9">Forms a stable energy-coupling factor (ECF) transporter complex composed of 2 membrane-embedded substrate-binding proteins (S component), 2 ATP-binding proteins (A component) and 2 transmembrane proteins (T component).</text>
</comment>
<dbReference type="RefSeq" id="WP_248706742.1">
    <property type="nucleotide sequence ID" value="NZ_CAKOET010000006.1"/>
</dbReference>
<feature type="transmembrane region" description="Helical" evidence="9">
    <location>
        <begin position="106"/>
        <end position="129"/>
    </location>
</feature>